<dbReference type="STRING" id="447093.C0NPS8"/>
<name>C0NPS8_AJECG</name>
<dbReference type="HOGENOM" id="CLU_767202_0_0_1"/>
<evidence type="ECO:0008006" key="3">
    <source>
        <dbReference type="Google" id="ProtNLM"/>
    </source>
</evidence>
<dbReference type="GeneID" id="69038174"/>
<gene>
    <name evidence="1" type="ORF">HCBG_05158</name>
</gene>
<protein>
    <recommendedName>
        <fullName evidence="3">Zn(2)-C6 fungal-type domain-containing protein</fullName>
    </recommendedName>
</protein>
<dbReference type="InParanoid" id="C0NPS8"/>
<evidence type="ECO:0000313" key="1">
    <source>
        <dbReference type="EMBL" id="EEH06938.1"/>
    </source>
</evidence>
<reference evidence="1" key="1">
    <citation type="submission" date="2009-02" db="EMBL/GenBank/DDBJ databases">
        <title>The Genome Sequence of Ajellomyces capsulatus strain G186AR.</title>
        <authorList>
            <consortium name="The Broad Institute Genome Sequencing Platform"/>
            <person name="Champion M."/>
            <person name="Cuomo C."/>
            <person name="Ma L.-J."/>
            <person name="Henn M.R."/>
            <person name="Sil A."/>
            <person name="Goldman B."/>
            <person name="Young S.K."/>
            <person name="Kodira C.D."/>
            <person name="Zeng Q."/>
            <person name="Koehrsen M."/>
            <person name="Alvarado L."/>
            <person name="Berlin A."/>
            <person name="Borenstein D."/>
            <person name="Chen Z."/>
            <person name="Engels R."/>
            <person name="Freedman E."/>
            <person name="Gellesch M."/>
            <person name="Goldberg J."/>
            <person name="Griggs A."/>
            <person name="Gujja S."/>
            <person name="Heiman D."/>
            <person name="Hepburn T."/>
            <person name="Howarth C."/>
            <person name="Jen D."/>
            <person name="Larson L."/>
            <person name="Lewis B."/>
            <person name="Mehta T."/>
            <person name="Park D."/>
            <person name="Pearson M."/>
            <person name="Roberts A."/>
            <person name="Saif S."/>
            <person name="Shea T."/>
            <person name="Shenoy N."/>
            <person name="Sisk P."/>
            <person name="Stolte C."/>
            <person name="Sykes S."/>
            <person name="Walk T."/>
            <person name="White J."/>
            <person name="Yandava C."/>
            <person name="Klein B."/>
            <person name="McEwen J.G."/>
            <person name="Puccia R."/>
            <person name="Goldman G.H."/>
            <person name="Felipe M.S."/>
            <person name="Nino-Vega G."/>
            <person name="San-Blas G."/>
            <person name="Taylor J."/>
            <person name="Mendoza L."/>
            <person name="Galagan J."/>
            <person name="Nusbaum C."/>
            <person name="Birren B."/>
        </authorList>
    </citation>
    <scope>NUCLEOTIDE SEQUENCE</scope>
    <source>
        <strain evidence="1">G186AR</strain>
    </source>
</reference>
<dbReference type="VEuPathDB" id="FungiDB:I7I50_04634"/>
<proteinExistence type="predicted"/>
<accession>C0NPS8</accession>
<evidence type="ECO:0000313" key="2">
    <source>
        <dbReference type="Proteomes" id="UP000001631"/>
    </source>
</evidence>
<keyword evidence="2" id="KW-1185">Reference proteome</keyword>
<dbReference type="Proteomes" id="UP000001631">
    <property type="component" value="Unassembled WGS sequence"/>
</dbReference>
<dbReference type="EMBL" id="GG663368">
    <property type="protein sequence ID" value="EEH06938.1"/>
    <property type="molecule type" value="Genomic_DNA"/>
</dbReference>
<sequence length="338" mass="37798">MDAYVGISIVEYASVTQNEPDATGEAVGEIRDLCDEAAPTCCNCLKKSFHCNGAQSETLYRFIDPSQAAPIKTGVSSPHPLPYKDSTSPCQHSMDLQSGSTLHQIFLLWRVRLTEKDIETNPTAVNDEARDLQSHSSSDGPYLISNADCYSDYLDIRGDICRGDENAPLAFIVFISEPVLQERLEYLKAHIFHLQCILRTFSENRFDGPLALPYALCLVKILRQHAGQQLSVKRLDDTIQFLSTRLRGLLSTPLLYTGRGRISRASLLLQRQVFHERQNLPGDLWQRSTVLSFSMDDNLTVTLFLTNHPYFKVPDEIWNGVNSLNLGIADVAVMFGVG</sequence>
<dbReference type="AlphaFoldDB" id="C0NPS8"/>
<dbReference type="RefSeq" id="XP_045287419.1">
    <property type="nucleotide sequence ID" value="XM_045432207.1"/>
</dbReference>
<organism evidence="1 2">
    <name type="scientific">Ajellomyces capsulatus (strain G186AR / H82 / ATCC MYA-2454 / RMSCC 2432)</name>
    <name type="common">Darling's disease fungus</name>
    <name type="synonym">Histoplasma capsulatum</name>
    <dbReference type="NCBI Taxonomy" id="447093"/>
    <lineage>
        <taxon>Eukaryota</taxon>
        <taxon>Fungi</taxon>
        <taxon>Dikarya</taxon>
        <taxon>Ascomycota</taxon>
        <taxon>Pezizomycotina</taxon>
        <taxon>Eurotiomycetes</taxon>
        <taxon>Eurotiomycetidae</taxon>
        <taxon>Onygenales</taxon>
        <taxon>Ajellomycetaceae</taxon>
        <taxon>Histoplasma</taxon>
    </lineage>
</organism>